<dbReference type="Proteomes" id="UP001358586">
    <property type="component" value="Chromosome 6"/>
</dbReference>
<dbReference type="EMBL" id="JARKNE010000006">
    <property type="protein sequence ID" value="KAK5826025.1"/>
    <property type="molecule type" value="Genomic_DNA"/>
</dbReference>
<protein>
    <recommendedName>
        <fullName evidence="3">DUF4283 domain-containing protein</fullName>
    </recommendedName>
</protein>
<proteinExistence type="predicted"/>
<evidence type="ECO:0000313" key="2">
    <source>
        <dbReference type="Proteomes" id="UP001358586"/>
    </source>
</evidence>
<name>A0ABR0PNM5_GOSAR</name>
<comment type="caution">
    <text evidence="1">The sequence shown here is derived from an EMBL/GenBank/DDBJ whole genome shotgun (WGS) entry which is preliminary data.</text>
</comment>
<evidence type="ECO:0008006" key="3">
    <source>
        <dbReference type="Google" id="ProtNLM"/>
    </source>
</evidence>
<sequence length="67" mass="7813">MVLNWIRFLGLPSHLYRKQILWEIGGIVGKVTKLDFNAFSRVRGVRGIARKIVCKESFQREKALQKI</sequence>
<evidence type="ECO:0000313" key="1">
    <source>
        <dbReference type="EMBL" id="KAK5826025.1"/>
    </source>
</evidence>
<accession>A0ABR0PNM5</accession>
<reference evidence="1 2" key="1">
    <citation type="submission" date="2023-03" db="EMBL/GenBank/DDBJ databases">
        <title>WGS of Gossypium arboreum.</title>
        <authorList>
            <person name="Yu D."/>
        </authorList>
    </citation>
    <scope>NUCLEOTIDE SEQUENCE [LARGE SCALE GENOMIC DNA]</scope>
    <source>
        <tissue evidence="1">Leaf</tissue>
    </source>
</reference>
<organism evidence="1 2">
    <name type="scientific">Gossypium arboreum</name>
    <name type="common">Tree cotton</name>
    <name type="synonym">Gossypium nanking</name>
    <dbReference type="NCBI Taxonomy" id="29729"/>
    <lineage>
        <taxon>Eukaryota</taxon>
        <taxon>Viridiplantae</taxon>
        <taxon>Streptophyta</taxon>
        <taxon>Embryophyta</taxon>
        <taxon>Tracheophyta</taxon>
        <taxon>Spermatophyta</taxon>
        <taxon>Magnoliopsida</taxon>
        <taxon>eudicotyledons</taxon>
        <taxon>Gunneridae</taxon>
        <taxon>Pentapetalae</taxon>
        <taxon>rosids</taxon>
        <taxon>malvids</taxon>
        <taxon>Malvales</taxon>
        <taxon>Malvaceae</taxon>
        <taxon>Malvoideae</taxon>
        <taxon>Gossypium</taxon>
    </lineage>
</organism>
<gene>
    <name evidence="1" type="ORF">PVK06_020930</name>
</gene>
<keyword evidence="2" id="KW-1185">Reference proteome</keyword>